<evidence type="ECO:0000256" key="3">
    <source>
        <dbReference type="ARBA" id="ARBA00022679"/>
    </source>
</evidence>
<evidence type="ECO:0000259" key="6">
    <source>
        <dbReference type="Pfam" id="PF08242"/>
    </source>
</evidence>
<evidence type="ECO:0000256" key="4">
    <source>
        <dbReference type="PIRNR" id="PIRNR037755"/>
    </source>
</evidence>
<protein>
    <recommendedName>
        <fullName evidence="4">tRNA N(3)-methylcytidine methyltransferase</fullName>
        <ecNumber evidence="4">2.1.1.-</ecNumber>
    </recommendedName>
</protein>
<name>A0A9P5K2R5_9AGAM</name>
<dbReference type="GO" id="GO:0052735">
    <property type="term" value="F:tRNA (cytidine-3-)-methyltransferase activity"/>
    <property type="evidence" value="ECO:0007669"/>
    <property type="project" value="TreeGrafter"/>
</dbReference>
<evidence type="ECO:0000256" key="1">
    <source>
        <dbReference type="ARBA" id="ARBA00009725"/>
    </source>
</evidence>
<feature type="domain" description="Methyltransferase type 12" evidence="6">
    <location>
        <begin position="116"/>
        <end position="221"/>
    </location>
</feature>
<dbReference type="GO" id="GO:0032259">
    <property type="term" value="P:methylation"/>
    <property type="evidence" value="ECO:0007669"/>
    <property type="project" value="UniProtKB-KW"/>
</dbReference>
<feature type="region of interest" description="Disordered" evidence="5">
    <location>
        <begin position="279"/>
        <end position="344"/>
    </location>
</feature>
<reference evidence="7" key="2">
    <citation type="journal article" date="2020" name="Nat. Commun.">
        <title>Large-scale genome sequencing of mycorrhizal fungi provides insights into the early evolution of symbiotic traits.</title>
        <authorList>
            <person name="Miyauchi S."/>
            <person name="Kiss E."/>
            <person name="Kuo A."/>
            <person name="Drula E."/>
            <person name="Kohler A."/>
            <person name="Sanchez-Garcia M."/>
            <person name="Morin E."/>
            <person name="Andreopoulos B."/>
            <person name="Barry K.W."/>
            <person name="Bonito G."/>
            <person name="Buee M."/>
            <person name="Carver A."/>
            <person name="Chen C."/>
            <person name="Cichocki N."/>
            <person name="Clum A."/>
            <person name="Culley D."/>
            <person name="Crous P.W."/>
            <person name="Fauchery L."/>
            <person name="Girlanda M."/>
            <person name="Hayes R.D."/>
            <person name="Keri Z."/>
            <person name="LaButti K."/>
            <person name="Lipzen A."/>
            <person name="Lombard V."/>
            <person name="Magnuson J."/>
            <person name="Maillard F."/>
            <person name="Murat C."/>
            <person name="Nolan M."/>
            <person name="Ohm R.A."/>
            <person name="Pangilinan J."/>
            <person name="Pereira M.F."/>
            <person name="Perotto S."/>
            <person name="Peter M."/>
            <person name="Pfister S."/>
            <person name="Riley R."/>
            <person name="Sitrit Y."/>
            <person name="Stielow J.B."/>
            <person name="Szollosi G."/>
            <person name="Zifcakova L."/>
            <person name="Stursova M."/>
            <person name="Spatafora J.W."/>
            <person name="Tedersoo L."/>
            <person name="Vaario L.M."/>
            <person name="Yamada A."/>
            <person name="Yan M."/>
            <person name="Wang P."/>
            <person name="Xu J."/>
            <person name="Bruns T."/>
            <person name="Baldrian P."/>
            <person name="Vilgalys R."/>
            <person name="Dunand C."/>
            <person name="Henrissat B."/>
            <person name="Grigoriev I.V."/>
            <person name="Hibbett D."/>
            <person name="Nagy L.G."/>
            <person name="Martin F.M."/>
        </authorList>
    </citation>
    <scope>NUCLEOTIDE SEQUENCE</scope>
    <source>
        <strain evidence="7">Prilba</strain>
    </source>
</reference>
<dbReference type="AlphaFoldDB" id="A0A9P5K2R5"/>
<dbReference type="InterPro" id="IPR029063">
    <property type="entry name" value="SAM-dependent_MTases_sf"/>
</dbReference>
<dbReference type="Proteomes" id="UP000759537">
    <property type="component" value="Unassembled WGS sequence"/>
</dbReference>
<feature type="compositionally biased region" description="Acidic residues" evidence="5">
    <location>
        <begin position="289"/>
        <end position="302"/>
    </location>
</feature>
<dbReference type="InterPro" id="IPR026113">
    <property type="entry name" value="METTL2/6/8-like"/>
</dbReference>
<dbReference type="CDD" id="cd02440">
    <property type="entry name" value="AdoMet_MTases"/>
    <property type="match status" value="1"/>
</dbReference>
<feature type="region of interest" description="Disordered" evidence="5">
    <location>
        <begin position="1"/>
        <end position="20"/>
    </location>
</feature>
<sequence>MIPKRASSVQDIRTPNPPFGSRFLTENADVWSQNAWDHVPPPVDQDASIAASLARQRAAPVPDDDKDKYNAKPAKHWDNFYKANASNFFKNRKWLHLEFPELIAAAEPSAGCCTVVEIGCGAGNAIFPLLSQNRNPELRIHAFDYSSHAVKLVQQNVLYTSPPCGTITAAVWDLSSASPPPGLAPRSADILVLVFVLSALHPSEWPRAISNIAQILKPGGLVLMRDYGRHDLTQLRFKGGRLLDENFYIRGDSTRVYFFELDELALLFTGSPAPPTAHLQLQQQVASTEVDDENGDGEDEGDCGAKDERSPDGLASPPISPSLDFSPSTAHSPSPDPSKHVIHPSLRDPGVLGLPHPLFTIMQLGVDRRLLVNRKRQLKMYRVWMQGKFQRTEADGLPLVVERDTGVP</sequence>
<dbReference type="PANTHER" id="PTHR22809">
    <property type="entry name" value="METHYLTRANSFERASE-RELATED"/>
    <property type="match status" value="1"/>
</dbReference>
<dbReference type="PIRSF" id="PIRSF037755">
    <property type="entry name" value="Mettl2_prd"/>
    <property type="match status" value="1"/>
</dbReference>
<dbReference type="Gene3D" id="3.40.50.150">
    <property type="entry name" value="Vaccinia Virus protein VP39"/>
    <property type="match status" value="1"/>
</dbReference>
<accession>A0A9P5K2R5</accession>
<dbReference type="PANTHER" id="PTHR22809:SF11">
    <property type="entry name" value="TRNA N(3)-METHYLCYTIDINE METHYLTRANSFERASE METTL2"/>
    <property type="match status" value="1"/>
</dbReference>
<dbReference type="InterPro" id="IPR013217">
    <property type="entry name" value="Methyltransf_12"/>
</dbReference>
<comment type="caution">
    <text evidence="7">The sequence shown here is derived from an EMBL/GenBank/DDBJ whole genome shotgun (WGS) entry which is preliminary data.</text>
</comment>
<organism evidence="7 8">
    <name type="scientific">Russula ochroleuca</name>
    <dbReference type="NCBI Taxonomy" id="152965"/>
    <lineage>
        <taxon>Eukaryota</taxon>
        <taxon>Fungi</taxon>
        <taxon>Dikarya</taxon>
        <taxon>Basidiomycota</taxon>
        <taxon>Agaricomycotina</taxon>
        <taxon>Agaricomycetes</taxon>
        <taxon>Russulales</taxon>
        <taxon>Russulaceae</taxon>
        <taxon>Russula</taxon>
    </lineage>
</organism>
<evidence type="ECO:0000256" key="2">
    <source>
        <dbReference type="ARBA" id="ARBA00022603"/>
    </source>
</evidence>
<proteinExistence type="inferred from homology"/>
<feature type="compositionally biased region" description="Polar residues" evidence="5">
    <location>
        <begin position="323"/>
        <end position="332"/>
    </location>
</feature>
<dbReference type="EMBL" id="WHVB01000016">
    <property type="protein sequence ID" value="KAF8475231.1"/>
    <property type="molecule type" value="Genomic_DNA"/>
</dbReference>
<comment type="similarity">
    <text evidence="1 4">Belongs to the methyltransferase superfamily. METL family.</text>
</comment>
<dbReference type="EC" id="2.1.1.-" evidence="4"/>
<keyword evidence="2 4" id="KW-0489">Methyltransferase</keyword>
<dbReference type="OrthoDB" id="417697at2759"/>
<reference evidence="7" key="1">
    <citation type="submission" date="2019-10" db="EMBL/GenBank/DDBJ databases">
        <authorList>
            <consortium name="DOE Joint Genome Institute"/>
            <person name="Kuo A."/>
            <person name="Miyauchi S."/>
            <person name="Kiss E."/>
            <person name="Drula E."/>
            <person name="Kohler A."/>
            <person name="Sanchez-Garcia M."/>
            <person name="Andreopoulos B."/>
            <person name="Barry K.W."/>
            <person name="Bonito G."/>
            <person name="Buee M."/>
            <person name="Carver A."/>
            <person name="Chen C."/>
            <person name="Cichocki N."/>
            <person name="Clum A."/>
            <person name="Culley D."/>
            <person name="Crous P.W."/>
            <person name="Fauchery L."/>
            <person name="Girlanda M."/>
            <person name="Hayes R."/>
            <person name="Keri Z."/>
            <person name="LaButti K."/>
            <person name="Lipzen A."/>
            <person name="Lombard V."/>
            <person name="Magnuson J."/>
            <person name="Maillard F."/>
            <person name="Morin E."/>
            <person name="Murat C."/>
            <person name="Nolan M."/>
            <person name="Ohm R."/>
            <person name="Pangilinan J."/>
            <person name="Pereira M."/>
            <person name="Perotto S."/>
            <person name="Peter M."/>
            <person name="Riley R."/>
            <person name="Sitrit Y."/>
            <person name="Stielow B."/>
            <person name="Szollosi G."/>
            <person name="Zifcakova L."/>
            <person name="Stursova M."/>
            <person name="Spatafora J.W."/>
            <person name="Tedersoo L."/>
            <person name="Vaario L.-M."/>
            <person name="Yamada A."/>
            <person name="Yan M."/>
            <person name="Wang P."/>
            <person name="Xu J."/>
            <person name="Bruns T."/>
            <person name="Baldrian P."/>
            <person name="Vilgalys R."/>
            <person name="Henrissat B."/>
            <person name="Grigoriev I.V."/>
            <person name="Hibbett D."/>
            <person name="Nagy L.G."/>
            <person name="Martin F.M."/>
        </authorList>
    </citation>
    <scope>NUCLEOTIDE SEQUENCE</scope>
    <source>
        <strain evidence="7">Prilba</strain>
    </source>
</reference>
<gene>
    <name evidence="7" type="ORF">DFH94DRAFT_760071</name>
</gene>
<dbReference type="SUPFAM" id="SSF53335">
    <property type="entry name" value="S-adenosyl-L-methionine-dependent methyltransferases"/>
    <property type="match status" value="1"/>
</dbReference>
<keyword evidence="8" id="KW-1185">Reference proteome</keyword>
<evidence type="ECO:0000256" key="5">
    <source>
        <dbReference type="SAM" id="MobiDB-lite"/>
    </source>
</evidence>
<comment type="function">
    <text evidence="4">S-adenosyl-L-methionine-dependent methyltransferase.</text>
</comment>
<dbReference type="Pfam" id="PF08242">
    <property type="entry name" value="Methyltransf_12"/>
    <property type="match status" value="1"/>
</dbReference>
<keyword evidence="3 4" id="KW-0808">Transferase</keyword>
<evidence type="ECO:0000313" key="8">
    <source>
        <dbReference type="Proteomes" id="UP000759537"/>
    </source>
</evidence>
<evidence type="ECO:0000313" key="7">
    <source>
        <dbReference type="EMBL" id="KAF8475231.1"/>
    </source>
</evidence>